<feature type="domain" description="EAL" evidence="3">
    <location>
        <begin position="549"/>
        <end position="803"/>
    </location>
</feature>
<sequence>MSDRPVQPSDLLTLLEDAVVGVFRSTPEGAFLWLNAALARLFGFESVESFMEARGEDARVLYGDPRDREQMLKAMGKQDRLLQFEMDMRRRDGSAMVVRLSCRLVRDERGEPRFLEGFAEDVTAQRRMKEELESRTREMEAILRALPDAMLVVDPRGKLLAARPGAQMPLPGEGPLEDRPLEEVFPRELAEPIRETVERVLDQGGRHLFEGAWESRGQSVHQEGLCCPLDGNRVLCLLRDVSSTRRVASSLGIAQGIIALAREGILVCDARGFIEQVNPAFEAITGYTSAEAVGKTPRILRSERHDEDFYRGFWDALRREGTWGGEIWNRRKNGEIYPQWLAVAALQDEGTGTVRYVGVFSDLTELKTKDAQILHQAYYDKLTGLANRHLLQDRLRVELRACARENRRLGLLFLDLDRFKILNSTLGYLMGDQVLVETGQRLSAAVGDQATVSRTGEDGFAVLLPDLESPGHAGGEARRILEALQVPFSGPEGPVYVTASLGIAVFPEDGEESDMLIRKADGALYRAKARGGNGYSFASEDLDRDFARRMNLEVGLRKALEEDQLLLYYQPILELREGRLVGLEALLRWSEAPGRFVPPDEFIPLAEEIGLIQPLGAWVFRNALKQLRSWEDKGFRDFTLCVNVSPLQIRDPHFPESLEEALRETGANPKRLVLEITEQCLLGERAPLRELFLRLHRLGIRVYIDDFGTGYSSLSYLKDFALDGLKVDRSFLQGVPENQRNRSLVEAMLAMARGLGLESVVEGVEEEGQMDLLRRLGYPQVQGFLFSRPLPAESLESLLQKGRIPLPGRA</sequence>
<dbReference type="InterPro" id="IPR035919">
    <property type="entry name" value="EAL_sf"/>
</dbReference>
<name>E3CYM5_9BACT</name>
<dbReference type="PANTHER" id="PTHR44757">
    <property type="entry name" value="DIGUANYLATE CYCLASE DGCP"/>
    <property type="match status" value="1"/>
</dbReference>
<feature type="domain" description="PAS" evidence="1">
    <location>
        <begin position="7"/>
        <end position="48"/>
    </location>
</feature>
<dbReference type="HOGENOM" id="CLU_000445_70_20_0"/>
<dbReference type="Pfam" id="PF00990">
    <property type="entry name" value="GGDEF"/>
    <property type="match status" value="1"/>
</dbReference>
<accession>E3CYM5</accession>
<feature type="domain" description="GGDEF" evidence="4">
    <location>
        <begin position="407"/>
        <end position="540"/>
    </location>
</feature>
<dbReference type="SUPFAM" id="SSF55073">
    <property type="entry name" value="Nucleotide cyclase"/>
    <property type="match status" value="1"/>
</dbReference>
<dbReference type="InterPro" id="IPR029787">
    <property type="entry name" value="Nucleotide_cyclase"/>
</dbReference>
<dbReference type="InterPro" id="IPR052155">
    <property type="entry name" value="Biofilm_reg_signaling"/>
</dbReference>
<evidence type="ECO:0000259" key="1">
    <source>
        <dbReference type="PROSITE" id="PS50112"/>
    </source>
</evidence>
<dbReference type="NCBIfam" id="TIGR00254">
    <property type="entry name" value="GGDEF"/>
    <property type="match status" value="1"/>
</dbReference>
<dbReference type="Gene3D" id="3.30.70.270">
    <property type="match status" value="1"/>
</dbReference>
<dbReference type="SMART" id="SM00052">
    <property type="entry name" value="EAL"/>
    <property type="match status" value="1"/>
</dbReference>
<dbReference type="InterPro" id="IPR001610">
    <property type="entry name" value="PAC"/>
</dbReference>
<gene>
    <name evidence="5" type="ORF">Apau_0321</name>
</gene>
<dbReference type="Pfam" id="PF08448">
    <property type="entry name" value="PAS_4"/>
    <property type="match status" value="1"/>
</dbReference>
<dbReference type="InterPro" id="IPR013656">
    <property type="entry name" value="PAS_4"/>
</dbReference>
<dbReference type="CDD" id="cd00130">
    <property type="entry name" value="PAS"/>
    <property type="match status" value="2"/>
</dbReference>
<dbReference type="AlphaFoldDB" id="E3CYM5"/>
<dbReference type="NCBIfam" id="TIGR00229">
    <property type="entry name" value="sensory_box"/>
    <property type="match status" value="2"/>
</dbReference>
<dbReference type="InterPro" id="IPR001633">
    <property type="entry name" value="EAL_dom"/>
</dbReference>
<evidence type="ECO:0000313" key="5">
    <source>
        <dbReference type="EMBL" id="EFQ22756.1"/>
    </source>
</evidence>
<dbReference type="Proteomes" id="UP000005096">
    <property type="component" value="Chromosome"/>
</dbReference>
<dbReference type="Gene3D" id="3.30.450.20">
    <property type="entry name" value="PAS domain"/>
    <property type="match status" value="3"/>
</dbReference>
<evidence type="ECO:0000313" key="6">
    <source>
        <dbReference type="Proteomes" id="UP000005096"/>
    </source>
</evidence>
<evidence type="ECO:0000259" key="4">
    <source>
        <dbReference type="PROSITE" id="PS50887"/>
    </source>
</evidence>
<dbReference type="PROSITE" id="PS50887">
    <property type="entry name" value="GGDEF"/>
    <property type="match status" value="1"/>
</dbReference>
<dbReference type="SUPFAM" id="SSF141868">
    <property type="entry name" value="EAL domain-like"/>
    <property type="match status" value="1"/>
</dbReference>
<feature type="domain" description="PAS" evidence="1">
    <location>
        <begin position="257"/>
        <end position="308"/>
    </location>
</feature>
<dbReference type="PANTHER" id="PTHR44757:SF2">
    <property type="entry name" value="BIOFILM ARCHITECTURE MAINTENANCE PROTEIN MBAA"/>
    <property type="match status" value="1"/>
</dbReference>
<dbReference type="EMBL" id="CM001022">
    <property type="protein sequence ID" value="EFQ22756.1"/>
    <property type="molecule type" value="Genomic_DNA"/>
</dbReference>
<reference evidence="5 6" key="1">
    <citation type="journal article" date="2010" name="Stand. Genomic Sci.">
        <title>Non-contiguous finished genome sequence of Aminomonas paucivorans type strain (GLU-3).</title>
        <authorList>
            <person name="Pitluck S."/>
            <person name="Yasawong M."/>
            <person name="Held B."/>
            <person name="Lapidus A."/>
            <person name="Nolan M."/>
            <person name="Copeland A."/>
            <person name="Lucas S."/>
            <person name="Del Rio T.G."/>
            <person name="Tice H."/>
            <person name="Cheng J.F."/>
            <person name="Chertkov O."/>
            <person name="Goodwin L."/>
            <person name="Tapia R."/>
            <person name="Han C."/>
            <person name="Liolios K."/>
            <person name="Ivanova N."/>
            <person name="Mavromatis K."/>
            <person name="Ovchinnikova G."/>
            <person name="Pati A."/>
            <person name="Chen A."/>
            <person name="Palaniappan K."/>
            <person name="Land M."/>
            <person name="Hauser L."/>
            <person name="Chang Y.J."/>
            <person name="Jeffries C.D."/>
            <person name="Pukall R."/>
            <person name="Spring S."/>
            <person name="Rohde M."/>
            <person name="Sikorski J."/>
            <person name="Goker M."/>
            <person name="Woyke T."/>
            <person name="Bristow J."/>
            <person name="Eisen J.A."/>
            <person name="Markowitz V."/>
            <person name="Hugenholtz P."/>
            <person name="Kyrpides N.C."/>
            <person name="Klenk H.P."/>
        </authorList>
    </citation>
    <scope>NUCLEOTIDE SEQUENCE [LARGE SCALE GENOMIC DNA]</scope>
    <source>
        <strain evidence="5 6">DSM 12260</strain>
    </source>
</reference>
<keyword evidence="6" id="KW-1185">Reference proteome</keyword>
<dbReference type="Pfam" id="PF00563">
    <property type="entry name" value="EAL"/>
    <property type="match status" value="1"/>
</dbReference>
<dbReference type="InterPro" id="IPR000160">
    <property type="entry name" value="GGDEF_dom"/>
</dbReference>
<dbReference type="CDD" id="cd01949">
    <property type="entry name" value="GGDEF"/>
    <property type="match status" value="1"/>
</dbReference>
<evidence type="ECO:0000259" key="3">
    <source>
        <dbReference type="PROSITE" id="PS50883"/>
    </source>
</evidence>
<dbReference type="eggNOG" id="COG5001">
    <property type="taxonomic scope" value="Bacteria"/>
</dbReference>
<proteinExistence type="predicted"/>
<dbReference type="SMART" id="SM00267">
    <property type="entry name" value="GGDEF"/>
    <property type="match status" value="1"/>
</dbReference>
<dbReference type="InterPro" id="IPR043128">
    <property type="entry name" value="Rev_trsase/Diguanyl_cyclase"/>
</dbReference>
<evidence type="ECO:0000259" key="2">
    <source>
        <dbReference type="PROSITE" id="PS50113"/>
    </source>
</evidence>
<dbReference type="InterPro" id="IPR000700">
    <property type="entry name" value="PAS-assoc_C"/>
</dbReference>
<dbReference type="SMART" id="SM00091">
    <property type="entry name" value="PAS"/>
    <property type="match status" value="3"/>
</dbReference>
<organism evidence="5 6">
    <name type="scientific">Aminomonas paucivorans DSM 12260</name>
    <dbReference type="NCBI Taxonomy" id="584708"/>
    <lineage>
        <taxon>Bacteria</taxon>
        <taxon>Thermotogati</taxon>
        <taxon>Synergistota</taxon>
        <taxon>Synergistia</taxon>
        <taxon>Synergistales</taxon>
        <taxon>Synergistaceae</taxon>
        <taxon>Aminomonas</taxon>
    </lineage>
</organism>
<dbReference type="PROSITE" id="PS50112">
    <property type="entry name" value="PAS"/>
    <property type="match status" value="2"/>
</dbReference>
<dbReference type="RefSeq" id="WP_006299903.1">
    <property type="nucleotide sequence ID" value="NZ_CM001022.1"/>
</dbReference>
<dbReference type="SUPFAM" id="SSF55785">
    <property type="entry name" value="PYP-like sensor domain (PAS domain)"/>
    <property type="match status" value="3"/>
</dbReference>
<dbReference type="SMART" id="SM00086">
    <property type="entry name" value="PAC"/>
    <property type="match status" value="2"/>
</dbReference>
<protein>
    <submittedName>
        <fullName evidence="5">Diguanylate cyclase/phosphodiesterase with PAS/PAC sensor(S)</fullName>
    </submittedName>
</protein>
<dbReference type="PROSITE" id="PS50883">
    <property type="entry name" value="EAL"/>
    <property type="match status" value="1"/>
</dbReference>
<dbReference type="PROSITE" id="PS50113">
    <property type="entry name" value="PAC"/>
    <property type="match status" value="1"/>
</dbReference>
<dbReference type="PaxDb" id="584708-Apau_0321"/>
<dbReference type="Gene3D" id="3.20.20.450">
    <property type="entry name" value="EAL domain"/>
    <property type="match status" value="1"/>
</dbReference>
<feature type="domain" description="PAC" evidence="2">
    <location>
        <begin position="82"/>
        <end position="134"/>
    </location>
</feature>
<dbReference type="Pfam" id="PF13426">
    <property type="entry name" value="PAS_9"/>
    <property type="match status" value="2"/>
</dbReference>
<dbReference type="InterPro" id="IPR000014">
    <property type="entry name" value="PAS"/>
</dbReference>
<dbReference type="InterPro" id="IPR035965">
    <property type="entry name" value="PAS-like_dom_sf"/>
</dbReference>
<dbReference type="STRING" id="584708.Apau_0321"/>
<dbReference type="CDD" id="cd01948">
    <property type="entry name" value="EAL"/>
    <property type="match status" value="1"/>
</dbReference>